<comment type="caution">
    <text evidence="1">The sequence shown here is derived from an EMBL/GenBank/DDBJ whole genome shotgun (WGS) entry which is preliminary data.</text>
</comment>
<dbReference type="Proteomes" id="UP001595420">
    <property type="component" value="Unassembled WGS sequence"/>
</dbReference>
<evidence type="ECO:0000313" key="2">
    <source>
        <dbReference type="Proteomes" id="UP001595420"/>
    </source>
</evidence>
<name>A0ABV7C2D9_9PROT</name>
<keyword evidence="2" id="KW-1185">Reference proteome</keyword>
<protein>
    <submittedName>
        <fullName evidence="1">Uncharacterized protein</fullName>
    </submittedName>
</protein>
<sequence length="113" mass="12536">MGAKDETQTETGADTKTKKLSLLQKMQNVPLTMIILETARDFVCPGISVNALRSSPLRGDKRLPVAARSCQRARRAQRVQKGWKDVPRIVTVVGATGKMVMWQAWTTLKPVSE</sequence>
<gene>
    <name evidence="1" type="ORF">ACFOD3_20820</name>
</gene>
<dbReference type="EMBL" id="JBHRSB010000006">
    <property type="protein sequence ID" value="MFC3002355.1"/>
    <property type="molecule type" value="Genomic_DNA"/>
</dbReference>
<accession>A0ABV7C2D9</accession>
<organism evidence="1 2">
    <name type="scientific">Falsiroseomonas tokyonensis</name>
    <dbReference type="NCBI Taxonomy" id="430521"/>
    <lineage>
        <taxon>Bacteria</taxon>
        <taxon>Pseudomonadati</taxon>
        <taxon>Pseudomonadota</taxon>
        <taxon>Alphaproteobacteria</taxon>
        <taxon>Acetobacterales</taxon>
        <taxon>Roseomonadaceae</taxon>
        <taxon>Falsiroseomonas</taxon>
    </lineage>
</organism>
<reference evidence="2" key="1">
    <citation type="journal article" date="2019" name="Int. J. Syst. Evol. Microbiol.">
        <title>The Global Catalogue of Microorganisms (GCM) 10K type strain sequencing project: providing services to taxonomists for standard genome sequencing and annotation.</title>
        <authorList>
            <consortium name="The Broad Institute Genomics Platform"/>
            <consortium name="The Broad Institute Genome Sequencing Center for Infectious Disease"/>
            <person name="Wu L."/>
            <person name="Ma J."/>
        </authorList>
    </citation>
    <scope>NUCLEOTIDE SEQUENCE [LARGE SCALE GENOMIC DNA]</scope>
    <source>
        <strain evidence="2">CGMCC 1.16855</strain>
    </source>
</reference>
<proteinExistence type="predicted"/>
<dbReference type="RefSeq" id="WP_216838441.1">
    <property type="nucleotide sequence ID" value="NZ_JAFNJS010000006.1"/>
</dbReference>
<evidence type="ECO:0000313" key="1">
    <source>
        <dbReference type="EMBL" id="MFC3002355.1"/>
    </source>
</evidence>